<evidence type="ECO:0000259" key="2">
    <source>
        <dbReference type="Pfam" id="PF00505"/>
    </source>
</evidence>
<dbReference type="Gene3D" id="1.10.30.10">
    <property type="entry name" value="High mobility group box domain"/>
    <property type="match status" value="1"/>
</dbReference>
<dbReference type="Proteomes" id="UP000655588">
    <property type="component" value="Unassembled WGS sequence"/>
</dbReference>
<sequence>MDASELILNLVQKAAIKTEVKEKGLCDREHFPKREDSPSPDRHAVAENSFSRGVSERSCDDCKKEKAKGEMFKVSLTTADDDLENDKENVPRKKIRVEARPIGDNREKSNEEKIFVLQQLGRSQIHPDGGGFPAFLCIDDRIADTNGVKRKIPRPANAFMLFANEWRKKLAAENPRESNKDISIRHSLEEHGERREGKILRPGPGNYVYNPKEARLRKAMREQSRELSRRSILQSAIARAGVIASPVTSAGFLDHQHRFGCMPTASLPMNSSVEPDRVTEPWFQSASRPKPIHSPRMAPNDWYVGNVADPIERLQIMGAMAHQRGLDKCKDAMRNQAVASVANTVAAECGATFSSNGYPVDFTDVNRERELRRQESMEYGEFPDDQKWHPYQNGGGAHQHPRTSHPPQMSNILHPNIQSPGSQGHGSWGQFCHGMLPHTPPMPRNVGVRGPRHTMLLRDRMPPGHCEFPEEAPRMVYHPSKLDLENVRASYTPSEHQMPRLLETSVMDSASTLRIRREDDGPRWEPGAMNNRMSMDNLAPTRESSMSREKESESRRSAAERFEPKKKSVSKQPLPGFHQAFGSTEIGRFSRSEFFVNMVGESGGNVDVADTEATNVSTDRMSEVNGSAVTTATHDTSVVTTTATTTVRSFDGVDDNEEASFDDSSNDLVAPTSMGMYCGQPSIPRWHSPHVGAIGSEI</sequence>
<protein>
    <recommendedName>
        <fullName evidence="2">HMG box domain-containing protein</fullName>
    </recommendedName>
</protein>
<accession>A0A833S062</accession>
<keyword evidence="4" id="KW-1185">Reference proteome</keyword>
<feature type="region of interest" description="Disordered" evidence="1">
    <location>
        <begin position="174"/>
        <end position="207"/>
    </location>
</feature>
<name>A0A833S062_9HYME</name>
<feature type="region of interest" description="Disordered" evidence="1">
    <location>
        <begin position="517"/>
        <end position="578"/>
    </location>
</feature>
<dbReference type="Pfam" id="PF00505">
    <property type="entry name" value="HMG_box"/>
    <property type="match status" value="1"/>
</dbReference>
<dbReference type="InterPro" id="IPR009071">
    <property type="entry name" value="HMG_box_dom"/>
</dbReference>
<feature type="compositionally biased region" description="Basic and acidic residues" evidence="1">
    <location>
        <begin position="545"/>
        <end position="566"/>
    </location>
</feature>
<dbReference type="SUPFAM" id="SSF47095">
    <property type="entry name" value="HMG-box"/>
    <property type="match status" value="1"/>
</dbReference>
<reference evidence="3" key="1">
    <citation type="submission" date="2019-11" db="EMBL/GenBank/DDBJ databases">
        <title>The nuclear and mitochondrial genomes of Frieseomelitta varia - a highly eusocial stingless bee (Meliponini) with a permanently sterile worker caste.</title>
        <authorList>
            <person name="Freitas F.C.P."/>
            <person name="Lourenco A.P."/>
            <person name="Nunes F.M.F."/>
            <person name="Paschoal A.R."/>
            <person name="Abreu F.C.P."/>
            <person name="Barbin F.O."/>
            <person name="Bataglia L."/>
            <person name="Cardoso-Junior C.A.M."/>
            <person name="Cervoni M.S."/>
            <person name="Silva S.R."/>
            <person name="Dalarmi F."/>
            <person name="Del Lama M.A."/>
            <person name="Depintor T.S."/>
            <person name="Ferreira K.M."/>
            <person name="Goria P.S."/>
            <person name="Jaskot M.C."/>
            <person name="Lago D.C."/>
            <person name="Luna-Lucena D."/>
            <person name="Moda L.M."/>
            <person name="Nascimento L."/>
            <person name="Pedrino M."/>
            <person name="Rabico F.O."/>
            <person name="Sanches F.C."/>
            <person name="Santos D.E."/>
            <person name="Santos C.G."/>
            <person name="Vieira J."/>
            <person name="Lopes T.F."/>
            <person name="Barchuk A.R."/>
            <person name="Hartfelder K."/>
            <person name="Simoes Z.L.P."/>
            <person name="Bitondi M.M.G."/>
            <person name="Pinheiro D.G."/>
        </authorList>
    </citation>
    <scope>NUCLEOTIDE SEQUENCE</scope>
    <source>
        <strain evidence="3">USP_RPSP 00005682</strain>
        <tissue evidence="3">Whole individual</tissue>
    </source>
</reference>
<feature type="compositionally biased region" description="Basic and acidic residues" evidence="1">
    <location>
        <begin position="54"/>
        <end position="65"/>
    </location>
</feature>
<dbReference type="InterPro" id="IPR036910">
    <property type="entry name" value="HMG_box_dom_sf"/>
</dbReference>
<evidence type="ECO:0000313" key="3">
    <source>
        <dbReference type="EMBL" id="KAF3425297.1"/>
    </source>
</evidence>
<organism evidence="3 4">
    <name type="scientific">Frieseomelitta varia</name>
    <dbReference type="NCBI Taxonomy" id="561572"/>
    <lineage>
        <taxon>Eukaryota</taxon>
        <taxon>Metazoa</taxon>
        <taxon>Ecdysozoa</taxon>
        <taxon>Arthropoda</taxon>
        <taxon>Hexapoda</taxon>
        <taxon>Insecta</taxon>
        <taxon>Pterygota</taxon>
        <taxon>Neoptera</taxon>
        <taxon>Endopterygota</taxon>
        <taxon>Hymenoptera</taxon>
        <taxon>Apocrita</taxon>
        <taxon>Aculeata</taxon>
        <taxon>Apoidea</taxon>
        <taxon>Anthophila</taxon>
        <taxon>Apidae</taxon>
        <taxon>Frieseomelitta</taxon>
    </lineage>
</organism>
<feature type="domain" description="HMG box" evidence="2">
    <location>
        <begin position="152"/>
        <end position="183"/>
    </location>
</feature>
<dbReference type="EMBL" id="WNWW01000405">
    <property type="protein sequence ID" value="KAF3425297.1"/>
    <property type="molecule type" value="Genomic_DNA"/>
</dbReference>
<feature type="compositionally biased region" description="Basic and acidic residues" evidence="1">
    <location>
        <begin position="174"/>
        <end position="199"/>
    </location>
</feature>
<comment type="caution">
    <text evidence="3">The sequence shown here is derived from an EMBL/GenBank/DDBJ whole genome shotgun (WGS) entry which is preliminary data.</text>
</comment>
<evidence type="ECO:0000313" key="4">
    <source>
        <dbReference type="Proteomes" id="UP000655588"/>
    </source>
</evidence>
<evidence type="ECO:0000256" key="1">
    <source>
        <dbReference type="SAM" id="MobiDB-lite"/>
    </source>
</evidence>
<dbReference type="AlphaFoldDB" id="A0A833S062"/>
<feature type="compositionally biased region" description="Basic and acidic residues" evidence="1">
    <location>
        <begin position="26"/>
        <end position="45"/>
    </location>
</feature>
<dbReference type="GO" id="GO:0005634">
    <property type="term" value="C:nucleus"/>
    <property type="evidence" value="ECO:0007669"/>
    <property type="project" value="UniProtKB-ARBA"/>
</dbReference>
<proteinExistence type="predicted"/>
<feature type="region of interest" description="Disordered" evidence="1">
    <location>
        <begin position="26"/>
        <end position="65"/>
    </location>
</feature>
<gene>
    <name evidence="3" type="ORF">E2986_10769</name>
</gene>